<dbReference type="EMBL" id="SAXA01000004">
    <property type="protein sequence ID" value="RXQ95935.1"/>
    <property type="molecule type" value="Genomic_DNA"/>
</dbReference>
<accession>A0A4Q1JMU9</accession>
<dbReference type="InterPro" id="IPR036770">
    <property type="entry name" value="Ankyrin_rpt-contain_sf"/>
</dbReference>
<keyword evidence="1" id="KW-0677">Repeat</keyword>
<gene>
    <name evidence="5" type="ORF">EO244_06435</name>
</gene>
<feature type="repeat" description="ANK" evidence="3">
    <location>
        <begin position="239"/>
        <end position="267"/>
    </location>
</feature>
<dbReference type="PROSITE" id="PS50088">
    <property type="entry name" value="ANK_REPEAT"/>
    <property type="match status" value="3"/>
</dbReference>
<dbReference type="PANTHER" id="PTHR24198">
    <property type="entry name" value="ANKYRIN REPEAT AND PROTEIN KINASE DOMAIN-CONTAINING PROTEIN"/>
    <property type="match status" value="1"/>
</dbReference>
<reference evidence="5 6" key="1">
    <citation type="submission" date="2019-01" db="EMBL/GenBank/DDBJ databases">
        <title>Ancylomarina salipaludis sp. nov., isolated from a salt marsh.</title>
        <authorList>
            <person name="Yoon J.-H."/>
        </authorList>
    </citation>
    <scope>NUCLEOTIDE SEQUENCE [LARGE SCALE GENOMIC DNA]</scope>
    <source>
        <strain evidence="5 6">SHSM-M15</strain>
    </source>
</reference>
<feature type="transmembrane region" description="Helical" evidence="4">
    <location>
        <begin position="41"/>
        <end position="57"/>
    </location>
</feature>
<dbReference type="SMART" id="SM00248">
    <property type="entry name" value="ANK"/>
    <property type="match status" value="5"/>
</dbReference>
<evidence type="ECO:0000313" key="6">
    <source>
        <dbReference type="Proteomes" id="UP000289703"/>
    </source>
</evidence>
<dbReference type="PROSITE" id="PS50297">
    <property type="entry name" value="ANK_REP_REGION"/>
    <property type="match status" value="1"/>
</dbReference>
<dbReference type="AlphaFoldDB" id="A0A4Q1JMU9"/>
<dbReference type="SUPFAM" id="SSF48403">
    <property type="entry name" value="Ankyrin repeat"/>
    <property type="match status" value="1"/>
</dbReference>
<evidence type="ECO:0000256" key="3">
    <source>
        <dbReference type="PROSITE-ProRule" id="PRU00023"/>
    </source>
</evidence>
<sequence>MLFNLELLLLRANLNFKLISLCFVLLIINNQSRRIYWMRRVVFIAGLLFIVFIGYGQKSSFSDYQDLVRIVKSGDTTVISQSLGRRDVNLVEDRFEVPLIFYACSEGNEGMVKFLLSKGANSNIPSVYGTAAHWAIEKGHMNIIRILLDHGFNPRTEEMQYWVDRYESGDSLSPAWMPKLIESLYKHKVDYQNAPYMEYVDPSDPLLLAAAITNTESDDFILAKELIEDGLNVNLRDKRGLSALHYAILSLNIKAVSLLIDSGADVNLPIYSRKLSELSSNIIFDDNLTPLHFLMYQLKGKSEILETKRDQVLKIIKLLMRAGADVTLKTKNKQQSVLDVAKEIGDKKIVKLLK</sequence>
<keyword evidence="2 3" id="KW-0040">ANK repeat</keyword>
<feature type="transmembrane region" description="Helical" evidence="4">
    <location>
        <begin position="12"/>
        <end position="29"/>
    </location>
</feature>
<evidence type="ECO:0000256" key="4">
    <source>
        <dbReference type="SAM" id="Phobius"/>
    </source>
</evidence>
<keyword evidence="4" id="KW-0812">Transmembrane</keyword>
<dbReference type="Gene3D" id="1.25.40.20">
    <property type="entry name" value="Ankyrin repeat-containing domain"/>
    <property type="match status" value="2"/>
</dbReference>
<dbReference type="InterPro" id="IPR002110">
    <property type="entry name" value="Ankyrin_rpt"/>
</dbReference>
<feature type="repeat" description="ANK" evidence="3">
    <location>
        <begin position="130"/>
        <end position="159"/>
    </location>
</feature>
<evidence type="ECO:0000256" key="1">
    <source>
        <dbReference type="ARBA" id="ARBA00022737"/>
    </source>
</evidence>
<keyword evidence="4" id="KW-1133">Transmembrane helix</keyword>
<feature type="repeat" description="ANK" evidence="3">
    <location>
        <begin position="201"/>
        <end position="238"/>
    </location>
</feature>
<keyword evidence="6" id="KW-1185">Reference proteome</keyword>
<dbReference type="OrthoDB" id="407974at2"/>
<comment type="caution">
    <text evidence="5">The sequence shown here is derived from an EMBL/GenBank/DDBJ whole genome shotgun (WGS) entry which is preliminary data.</text>
</comment>
<organism evidence="5 6">
    <name type="scientific">Ancylomarina salipaludis</name>
    <dbReference type="NCBI Taxonomy" id="2501299"/>
    <lineage>
        <taxon>Bacteria</taxon>
        <taxon>Pseudomonadati</taxon>
        <taxon>Bacteroidota</taxon>
        <taxon>Bacteroidia</taxon>
        <taxon>Marinilabiliales</taxon>
        <taxon>Marinifilaceae</taxon>
        <taxon>Ancylomarina</taxon>
    </lineage>
</organism>
<evidence type="ECO:0000313" key="5">
    <source>
        <dbReference type="EMBL" id="RXQ95935.1"/>
    </source>
</evidence>
<proteinExistence type="predicted"/>
<protein>
    <submittedName>
        <fullName evidence="5">Ankyrin repeat domain-containing protein</fullName>
    </submittedName>
</protein>
<keyword evidence="4" id="KW-0472">Membrane</keyword>
<evidence type="ECO:0000256" key="2">
    <source>
        <dbReference type="ARBA" id="ARBA00023043"/>
    </source>
</evidence>
<dbReference type="Proteomes" id="UP000289703">
    <property type="component" value="Unassembled WGS sequence"/>
</dbReference>
<name>A0A4Q1JMU9_9BACT</name>
<dbReference type="Pfam" id="PF12796">
    <property type="entry name" value="Ank_2"/>
    <property type="match status" value="2"/>
</dbReference>
<dbReference type="PANTHER" id="PTHR24198:SF165">
    <property type="entry name" value="ANKYRIN REPEAT-CONTAINING PROTEIN-RELATED"/>
    <property type="match status" value="1"/>
</dbReference>